<dbReference type="InterPro" id="IPR011990">
    <property type="entry name" value="TPR-like_helical_dom_sf"/>
</dbReference>
<dbReference type="Gene3D" id="1.25.40.10">
    <property type="entry name" value="Tetratricopeptide repeat domain"/>
    <property type="match status" value="1"/>
</dbReference>
<dbReference type="EMBL" id="JBEDUW010000004">
    <property type="protein sequence ID" value="KAK9932565.1"/>
    <property type="molecule type" value="Genomic_DNA"/>
</dbReference>
<dbReference type="Pfam" id="PF13041">
    <property type="entry name" value="PPR_2"/>
    <property type="match status" value="1"/>
</dbReference>
<organism evidence="4 5">
    <name type="scientific">Rubus argutus</name>
    <name type="common">Southern blackberry</name>
    <dbReference type="NCBI Taxonomy" id="59490"/>
    <lineage>
        <taxon>Eukaryota</taxon>
        <taxon>Viridiplantae</taxon>
        <taxon>Streptophyta</taxon>
        <taxon>Embryophyta</taxon>
        <taxon>Tracheophyta</taxon>
        <taxon>Spermatophyta</taxon>
        <taxon>Magnoliopsida</taxon>
        <taxon>eudicotyledons</taxon>
        <taxon>Gunneridae</taxon>
        <taxon>Pentapetalae</taxon>
        <taxon>rosids</taxon>
        <taxon>fabids</taxon>
        <taxon>Rosales</taxon>
        <taxon>Rosaceae</taxon>
        <taxon>Rosoideae</taxon>
        <taxon>Rosoideae incertae sedis</taxon>
        <taxon>Rubus</taxon>
    </lineage>
</organism>
<comment type="caution">
    <text evidence="4">The sequence shown here is derived from an EMBL/GenBank/DDBJ whole genome shotgun (WGS) entry which is preliminary data.</text>
</comment>
<dbReference type="Pfam" id="PF01535">
    <property type="entry name" value="PPR"/>
    <property type="match status" value="1"/>
</dbReference>
<name>A0AAW1XA08_RUBAR</name>
<protein>
    <recommendedName>
        <fullName evidence="6">Pentatricopeptide repeat-containing protein</fullName>
    </recommendedName>
</protein>
<dbReference type="NCBIfam" id="TIGR00756">
    <property type="entry name" value="PPR"/>
    <property type="match status" value="2"/>
</dbReference>
<dbReference type="PANTHER" id="PTHR45613">
    <property type="entry name" value="PENTATRICOPEPTIDE REPEAT-CONTAINING PROTEIN"/>
    <property type="match status" value="1"/>
</dbReference>
<feature type="signal peptide" evidence="3">
    <location>
        <begin position="1"/>
        <end position="23"/>
    </location>
</feature>
<evidence type="ECO:0000313" key="4">
    <source>
        <dbReference type="EMBL" id="KAK9932565.1"/>
    </source>
</evidence>
<evidence type="ECO:0000313" key="5">
    <source>
        <dbReference type="Proteomes" id="UP001457282"/>
    </source>
</evidence>
<gene>
    <name evidence="4" type="ORF">M0R45_019797</name>
</gene>
<reference evidence="4 5" key="1">
    <citation type="journal article" date="2023" name="G3 (Bethesda)">
        <title>A chromosome-length genome assembly and annotation of blackberry (Rubus argutus, cv. 'Hillquist').</title>
        <authorList>
            <person name="Bruna T."/>
            <person name="Aryal R."/>
            <person name="Dudchenko O."/>
            <person name="Sargent D.J."/>
            <person name="Mead D."/>
            <person name="Buti M."/>
            <person name="Cavallini A."/>
            <person name="Hytonen T."/>
            <person name="Andres J."/>
            <person name="Pham M."/>
            <person name="Weisz D."/>
            <person name="Mascagni F."/>
            <person name="Usai G."/>
            <person name="Natali L."/>
            <person name="Bassil N."/>
            <person name="Fernandez G.E."/>
            <person name="Lomsadze A."/>
            <person name="Armour M."/>
            <person name="Olukolu B."/>
            <person name="Poorten T."/>
            <person name="Britton C."/>
            <person name="Davik J."/>
            <person name="Ashrafi H."/>
            <person name="Aiden E.L."/>
            <person name="Borodovsky M."/>
            <person name="Worthington M."/>
        </authorList>
    </citation>
    <scope>NUCLEOTIDE SEQUENCE [LARGE SCALE GENOMIC DNA]</scope>
    <source>
        <strain evidence="4">PI 553951</strain>
    </source>
</reference>
<dbReference type="Proteomes" id="UP001457282">
    <property type="component" value="Unassembled WGS sequence"/>
</dbReference>
<dbReference type="PANTHER" id="PTHR45613:SF207">
    <property type="entry name" value="OS08G0300700 PROTEIN"/>
    <property type="match status" value="1"/>
</dbReference>
<evidence type="ECO:0008006" key="6">
    <source>
        <dbReference type="Google" id="ProtNLM"/>
    </source>
</evidence>
<dbReference type="InterPro" id="IPR002885">
    <property type="entry name" value="PPR_rpt"/>
</dbReference>
<keyword evidence="5" id="KW-1185">Reference proteome</keyword>
<sequence length="119" mass="13790">MFVLRTFTVLVYALCKEGMVVEAKNMVQRDIEPNAITYNSLMDGYCLRGEMDEARQVFDLMVFKGSMVNVRSCSILTNGYCKHKRLMRPTRFFRKCLVGTSSRYLRITLLLTVYAKHGE</sequence>
<feature type="chain" id="PRO_5043318214" description="Pentatricopeptide repeat-containing protein" evidence="3">
    <location>
        <begin position="24"/>
        <end position="119"/>
    </location>
</feature>
<keyword evidence="3" id="KW-0732">Signal</keyword>
<proteinExistence type="predicted"/>
<feature type="repeat" description="PPR" evidence="2">
    <location>
        <begin position="34"/>
        <end position="68"/>
    </location>
</feature>
<evidence type="ECO:0000256" key="3">
    <source>
        <dbReference type="SAM" id="SignalP"/>
    </source>
</evidence>
<evidence type="ECO:0000256" key="2">
    <source>
        <dbReference type="PROSITE-ProRule" id="PRU00708"/>
    </source>
</evidence>
<dbReference type="AlphaFoldDB" id="A0AAW1XA08"/>
<keyword evidence="1" id="KW-0677">Repeat</keyword>
<evidence type="ECO:0000256" key="1">
    <source>
        <dbReference type="ARBA" id="ARBA00022737"/>
    </source>
</evidence>
<accession>A0AAW1XA08</accession>
<dbReference type="PROSITE" id="PS51375">
    <property type="entry name" value="PPR"/>
    <property type="match status" value="1"/>
</dbReference>